<dbReference type="NCBIfam" id="NF010532">
    <property type="entry name" value="PRK13922.9-3"/>
    <property type="match status" value="1"/>
</dbReference>
<evidence type="ECO:0000256" key="4">
    <source>
        <dbReference type="ARBA" id="ARBA00032089"/>
    </source>
</evidence>
<evidence type="ECO:0000256" key="3">
    <source>
        <dbReference type="ARBA" id="ARBA00022960"/>
    </source>
</evidence>
<comment type="caution">
    <text evidence="6">The sequence shown here is derived from an EMBL/GenBank/DDBJ whole genome shotgun (WGS) entry which is preliminary data.</text>
</comment>
<reference evidence="6" key="1">
    <citation type="submission" date="2021-11" db="EMBL/GenBank/DDBJ databases">
        <title>Description of novel Flavobacterium species.</title>
        <authorList>
            <person name="Saticioglu I.B."/>
            <person name="Ay H."/>
            <person name="Altun S."/>
            <person name="Duman M."/>
        </authorList>
    </citation>
    <scope>NUCLEOTIDE SEQUENCE</scope>
    <source>
        <strain evidence="6">F-126</strain>
    </source>
</reference>
<evidence type="ECO:0000313" key="7">
    <source>
        <dbReference type="Proteomes" id="UP001430700"/>
    </source>
</evidence>
<dbReference type="InterPro" id="IPR055342">
    <property type="entry name" value="MreC_beta-barrel_core"/>
</dbReference>
<evidence type="ECO:0000256" key="2">
    <source>
        <dbReference type="ARBA" id="ARBA00013855"/>
    </source>
</evidence>
<organism evidence="6 7">
    <name type="scientific">Flavobacterium lipolyticum</name>
    <dbReference type="NCBI Taxonomy" id="2893754"/>
    <lineage>
        <taxon>Bacteria</taxon>
        <taxon>Pseudomonadati</taxon>
        <taxon>Bacteroidota</taxon>
        <taxon>Flavobacteriia</taxon>
        <taxon>Flavobacteriales</taxon>
        <taxon>Flavobacteriaceae</taxon>
        <taxon>Flavobacterium</taxon>
    </lineage>
</organism>
<feature type="domain" description="Rod shape-determining protein MreC beta-barrel core" evidence="5">
    <location>
        <begin position="110"/>
        <end position="255"/>
    </location>
</feature>
<evidence type="ECO:0000256" key="1">
    <source>
        <dbReference type="ARBA" id="ARBA00009369"/>
    </source>
</evidence>
<protein>
    <recommendedName>
        <fullName evidence="2">Cell shape-determining protein MreC</fullName>
    </recommendedName>
    <alternativeName>
        <fullName evidence="4">Cell shape protein MreC</fullName>
    </alternativeName>
</protein>
<dbReference type="Gene3D" id="2.40.10.340">
    <property type="entry name" value="Rod shape-determining protein MreC, domain 1"/>
    <property type="match status" value="1"/>
</dbReference>
<dbReference type="PANTHER" id="PTHR34138">
    <property type="entry name" value="CELL SHAPE-DETERMINING PROTEIN MREC"/>
    <property type="match status" value="1"/>
</dbReference>
<dbReference type="Gene3D" id="2.40.10.350">
    <property type="entry name" value="Rod shape-determining protein MreC, domain 2"/>
    <property type="match status" value="1"/>
</dbReference>
<keyword evidence="7" id="KW-1185">Reference proteome</keyword>
<comment type="similarity">
    <text evidence="1">Belongs to the MreC family.</text>
</comment>
<keyword evidence="3" id="KW-0133">Cell shape</keyword>
<dbReference type="Proteomes" id="UP001430700">
    <property type="component" value="Unassembled WGS sequence"/>
</dbReference>
<evidence type="ECO:0000259" key="5">
    <source>
        <dbReference type="Pfam" id="PF04085"/>
    </source>
</evidence>
<dbReference type="Pfam" id="PF04085">
    <property type="entry name" value="MreC"/>
    <property type="match status" value="1"/>
</dbReference>
<name>A0ABS8M4M6_9FLAO</name>
<dbReference type="InterPro" id="IPR007221">
    <property type="entry name" value="MreC"/>
</dbReference>
<proteinExistence type="inferred from homology"/>
<dbReference type="InterPro" id="IPR042175">
    <property type="entry name" value="Cell/Rod_MreC_2"/>
</dbReference>
<sequence length="265" mass="29672">MRRIFNFIYTNSNRIVFLLLLGTSLGLTIQSHSYHKSRFISVTNSFSEGVHQKIDEVREYINLVNKNDSLAQENAKLLEMLFYKQKEGNVPEIDSIFGIGSDDIIVSKLIRNSYTLQQNYLIISSGLKDGIKSDMGVINNRGIVGVVDKVSQNFALVTSVLNTKSLINARIKNSNYFGTLSWNGKNAGFVQLIDVPRTTSVKKGDTIVTGGISEIFPENVDIGIVDKTLQENNSFVISVKLFNDMTNLEYMCVLKSMPIKNAKKQ</sequence>
<evidence type="ECO:0000313" key="6">
    <source>
        <dbReference type="EMBL" id="MCC9019769.1"/>
    </source>
</evidence>
<dbReference type="PANTHER" id="PTHR34138:SF1">
    <property type="entry name" value="CELL SHAPE-DETERMINING PROTEIN MREC"/>
    <property type="match status" value="1"/>
</dbReference>
<dbReference type="InterPro" id="IPR042177">
    <property type="entry name" value="Cell/Rod_1"/>
</dbReference>
<dbReference type="EMBL" id="JAJJMN010000002">
    <property type="protein sequence ID" value="MCC9019769.1"/>
    <property type="molecule type" value="Genomic_DNA"/>
</dbReference>
<gene>
    <name evidence="6" type="primary">mreC</name>
    <name evidence="6" type="ORF">LNQ34_18525</name>
</gene>
<accession>A0ABS8M4M6</accession>
<dbReference type="RefSeq" id="WP_230000803.1">
    <property type="nucleotide sequence ID" value="NZ_JAJJMN010000002.1"/>
</dbReference>